<accession>A0A239PBB6</accession>
<feature type="transmembrane region" description="Helical" evidence="7">
    <location>
        <begin position="294"/>
        <end position="315"/>
    </location>
</feature>
<proteinExistence type="inferred from homology"/>
<keyword evidence="4 7" id="KW-0812">Transmembrane</keyword>
<dbReference type="Pfam" id="PF01757">
    <property type="entry name" value="Acyl_transf_3"/>
    <property type="match status" value="1"/>
</dbReference>
<reference evidence="9 10" key="1">
    <citation type="submission" date="2017-06" db="EMBL/GenBank/DDBJ databases">
        <authorList>
            <person name="Kim H.J."/>
            <person name="Triplett B.A."/>
        </authorList>
    </citation>
    <scope>NUCLEOTIDE SEQUENCE [LARGE SCALE GENOMIC DNA]</scope>
    <source>
        <strain evidence="9 10">CGMCC 4.5593</strain>
    </source>
</reference>
<feature type="transmembrane region" description="Helical" evidence="7">
    <location>
        <begin position="52"/>
        <end position="71"/>
    </location>
</feature>
<dbReference type="Proteomes" id="UP000198362">
    <property type="component" value="Unassembled WGS sequence"/>
</dbReference>
<dbReference type="PANTHER" id="PTHR40074">
    <property type="entry name" value="O-ACETYLTRANSFERASE WECH"/>
    <property type="match status" value="1"/>
</dbReference>
<evidence type="ECO:0000256" key="4">
    <source>
        <dbReference type="ARBA" id="ARBA00022692"/>
    </source>
</evidence>
<feature type="transmembrane region" description="Helical" evidence="7">
    <location>
        <begin position="83"/>
        <end position="100"/>
    </location>
</feature>
<feature type="domain" description="Acyltransferase 3" evidence="8">
    <location>
        <begin position="2"/>
        <end position="313"/>
    </location>
</feature>
<evidence type="ECO:0000256" key="1">
    <source>
        <dbReference type="ARBA" id="ARBA00004651"/>
    </source>
</evidence>
<name>A0A239PBB6_9ACTN</name>
<comment type="similarity">
    <text evidence="2">Belongs to the acyltransferase 3 family.</text>
</comment>
<dbReference type="GO" id="GO:0016413">
    <property type="term" value="F:O-acetyltransferase activity"/>
    <property type="evidence" value="ECO:0007669"/>
    <property type="project" value="TreeGrafter"/>
</dbReference>
<feature type="transmembrane region" description="Helical" evidence="7">
    <location>
        <begin position="144"/>
        <end position="167"/>
    </location>
</feature>
<evidence type="ECO:0000256" key="6">
    <source>
        <dbReference type="ARBA" id="ARBA00023136"/>
    </source>
</evidence>
<sequence length="343" mass="36821">MAWADTAKGACILLVVAWHVIVKDYLLVSWHIGLPLPGVWGTFGEQLLPLRMPLFFTISGIFASSALARPWRVVARGRIATFLYLYAVWLLVHTAVLALVPDFPTARAHSPLELVEQLTITPSNLWYLYALAIYFAFAKAVRRLPPLVVLVPAAVLSAVAAAGLVPTPGDRGGFYQNLVFFLAGLYFRPRLESLAATATPRRLWLTGLAYVGALAVMAALGASEWFGVWLVVSAVAVVFGVTAAACVARSALGTRLARLGRITLPIYVIHMPVLALLHLLLVGLVSSLGGGAQLVVALFYPAVLTAVVVVLSLAIHRGLTAVRARWLFALPSLPLRLRLGAAP</sequence>
<evidence type="ECO:0000256" key="2">
    <source>
        <dbReference type="ARBA" id="ARBA00007400"/>
    </source>
</evidence>
<evidence type="ECO:0000313" key="9">
    <source>
        <dbReference type="EMBL" id="SNT64222.1"/>
    </source>
</evidence>
<feature type="transmembrane region" description="Helical" evidence="7">
    <location>
        <begin position="228"/>
        <end position="252"/>
    </location>
</feature>
<feature type="transmembrane region" description="Helical" evidence="7">
    <location>
        <begin position="203"/>
        <end position="222"/>
    </location>
</feature>
<evidence type="ECO:0000256" key="5">
    <source>
        <dbReference type="ARBA" id="ARBA00022989"/>
    </source>
</evidence>
<gene>
    <name evidence="9" type="ORF">SAMN05421812_116159</name>
</gene>
<evidence type="ECO:0000256" key="7">
    <source>
        <dbReference type="SAM" id="Phobius"/>
    </source>
</evidence>
<dbReference type="EMBL" id="FZPH01000016">
    <property type="protein sequence ID" value="SNT64222.1"/>
    <property type="molecule type" value="Genomic_DNA"/>
</dbReference>
<dbReference type="AlphaFoldDB" id="A0A239PBB6"/>
<dbReference type="PANTHER" id="PTHR40074:SF4">
    <property type="entry name" value="INNER MEMBRANE PROTEIN YCFT"/>
    <property type="match status" value="1"/>
</dbReference>
<dbReference type="InterPro" id="IPR002656">
    <property type="entry name" value="Acyl_transf_3_dom"/>
</dbReference>
<keyword evidence="5 7" id="KW-1133">Transmembrane helix</keyword>
<comment type="subcellular location">
    <subcellularLocation>
        <location evidence="1">Cell membrane</location>
        <topology evidence="1">Multi-pass membrane protein</topology>
    </subcellularLocation>
</comment>
<evidence type="ECO:0000259" key="8">
    <source>
        <dbReference type="Pfam" id="PF01757"/>
    </source>
</evidence>
<organism evidence="9 10">
    <name type="scientific">Asanoa hainanensis</name>
    <dbReference type="NCBI Taxonomy" id="560556"/>
    <lineage>
        <taxon>Bacteria</taxon>
        <taxon>Bacillati</taxon>
        <taxon>Actinomycetota</taxon>
        <taxon>Actinomycetes</taxon>
        <taxon>Micromonosporales</taxon>
        <taxon>Micromonosporaceae</taxon>
        <taxon>Asanoa</taxon>
    </lineage>
</organism>
<protein>
    <submittedName>
        <fullName evidence="9">Uncharacterized membrane protein YcfT</fullName>
    </submittedName>
</protein>
<dbReference type="GO" id="GO:0009246">
    <property type="term" value="P:enterobacterial common antigen biosynthetic process"/>
    <property type="evidence" value="ECO:0007669"/>
    <property type="project" value="TreeGrafter"/>
</dbReference>
<keyword evidence="10" id="KW-1185">Reference proteome</keyword>
<feature type="transmembrane region" description="Helical" evidence="7">
    <location>
        <begin position="12"/>
        <end position="32"/>
    </location>
</feature>
<evidence type="ECO:0000313" key="10">
    <source>
        <dbReference type="Proteomes" id="UP000198362"/>
    </source>
</evidence>
<feature type="transmembrane region" description="Helical" evidence="7">
    <location>
        <begin position="120"/>
        <end position="137"/>
    </location>
</feature>
<feature type="transmembrane region" description="Helical" evidence="7">
    <location>
        <begin position="173"/>
        <end position="191"/>
    </location>
</feature>
<keyword evidence="6 7" id="KW-0472">Membrane</keyword>
<dbReference type="GO" id="GO:0005886">
    <property type="term" value="C:plasma membrane"/>
    <property type="evidence" value="ECO:0007669"/>
    <property type="project" value="UniProtKB-SubCell"/>
</dbReference>
<evidence type="ECO:0000256" key="3">
    <source>
        <dbReference type="ARBA" id="ARBA00022475"/>
    </source>
</evidence>
<keyword evidence="3" id="KW-1003">Cell membrane</keyword>
<feature type="transmembrane region" description="Helical" evidence="7">
    <location>
        <begin position="264"/>
        <end position="288"/>
    </location>
</feature>